<sequence length="688" mass="70201">MAVRLSPVALAVAGAVTLAACGGGGGGSSSTTTTTPASVDVTVTPSLGQFSTGCTVELRKSTGEALGSATVGTNGKAVIPISSYTGAVIATVKGSDTCTYFDEASGTDKPFGPTKKLAAVVDNIRQDMGVNILTNLAASKVLDTSGTALTAGATTDTIKQENATVQVMFQVGDMFAPPTLLNSSSGKTLDSTEAGKLAAKLAALAEVASSLSSNAADLAATLADDLKDGTLDSIDNTRLQAGLAATVTKYADDTAKASLEEIATGTSLTTDTTAAKEQARTALAAGTSLQQAKQIFADLRTSILSISNNAGTGSLDKQNAALKADFQNGVDVTKTFDNLTLMVNAVEQIYLGSATSVHNNTGSCGFTAATAPTEVVCLVRSPETGKGYRILLRPGADGVSVTWEVTHTRDLTTNVSTALSGLTGTMSRDLTGKNTLKGNFYPMTADGARTAIDTSFTYSGTKGTQLWSGSGTLDTLKSDGTTSTLKVAVTEFTADEAKKTAKLVGALTGPHHRFDGSLEVSDLTTSLDGNVSPKSARFVGSFTDISTATPFKFLEGTLTASQDQSAYNGNLDDSASNFVKVTIGFNGTAYKSAGVTGIGLTLSVTNTDGYASPKGEFTLTGLNGLSLTGKATPVTDGFNWEIKNSNGITLTYVASAKSGTIKNADGTSLGSISNQRASFIDGTYESLI</sequence>
<feature type="chain" id="PRO_5047439949" description="Lipoprotein" evidence="1">
    <location>
        <begin position="20"/>
        <end position="688"/>
    </location>
</feature>
<evidence type="ECO:0008006" key="4">
    <source>
        <dbReference type="Google" id="ProtNLM"/>
    </source>
</evidence>
<reference evidence="3" key="1">
    <citation type="journal article" date="2019" name="Int. J. Syst. Evol. Microbiol.">
        <title>The Global Catalogue of Microorganisms (GCM) 10K type strain sequencing project: providing services to taxonomists for standard genome sequencing and annotation.</title>
        <authorList>
            <consortium name="The Broad Institute Genomics Platform"/>
            <consortium name="The Broad Institute Genome Sequencing Center for Infectious Disease"/>
            <person name="Wu L."/>
            <person name="Ma J."/>
        </authorList>
    </citation>
    <scope>NUCLEOTIDE SEQUENCE [LARGE SCALE GENOMIC DNA]</scope>
    <source>
        <strain evidence="3">NBRC 102407</strain>
    </source>
</reference>
<proteinExistence type="predicted"/>
<accession>A0ABQ6FEQ0</accession>
<dbReference type="PROSITE" id="PS51257">
    <property type="entry name" value="PROKAR_LIPOPROTEIN"/>
    <property type="match status" value="1"/>
</dbReference>
<dbReference type="RefSeq" id="WP_284189238.1">
    <property type="nucleotide sequence ID" value="NZ_BSPX01000071.1"/>
</dbReference>
<dbReference type="Proteomes" id="UP001157167">
    <property type="component" value="Unassembled WGS sequence"/>
</dbReference>
<keyword evidence="3" id="KW-1185">Reference proteome</keyword>
<feature type="signal peptide" evidence="1">
    <location>
        <begin position="1"/>
        <end position="19"/>
    </location>
</feature>
<evidence type="ECO:0000313" key="2">
    <source>
        <dbReference type="EMBL" id="GLT24073.1"/>
    </source>
</evidence>
<gene>
    <name evidence="2" type="ORF">GCM10007933_35440</name>
</gene>
<protein>
    <recommendedName>
        <fullName evidence="4">Lipoprotein</fullName>
    </recommendedName>
</protein>
<evidence type="ECO:0000313" key="3">
    <source>
        <dbReference type="Proteomes" id="UP001157167"/>
    </source>
</evidence>
<name>A0ABQ6FEQ0_9RHOO</name>
<organism evidence="2 3">
    <name type="scientific">Zoogloea oryzae</name>
    <dbReference type="NCBI Taxonomy" id="310767"/>
    <lineage>
        <taxon>Bacteria</taxon>
        <taxon>Pseudomonadati</taxon>
        <taxon>Pseudomonadota</taxon>
        <taxon>Betaproteobacteria</taxon>
        <taxon>Rhodocyclales</taxon>
        <taxon>Zoogloeaceae</taxon>
        <taxon>Zoogloea</taxon>
    </lineage>
</organism>
<keyword evidence="1" id="KW-0732">Signal</keyword>
<comment type="caution">
    <text evidence="2">The sequence shown here is derived from an EMBL/GenBank/DDBJ whole genome shotgun (WGS) entry which is preliminary data.</text>
</comment>
<evidence type="ECO:0000256" key="1">
    <source>
        <dbReference type="SAM" id="SignalP"/>
    </source>
</evidence>
<dbReference type="EMBL" id="BSPX01000071">
    <property type="protein sequence ID" value="GLT24073.1"/>
    <property type="molecule type" value="Genomic_DNA"/>
</dbReference>